<dbReference type="InterPro" id="IPR003172">
    <property type="entry name" value="ML_dom"/>
</dbReference>
<protein>
    <recommendedName>
        <fullName evidence="5">MD-2-related lipid-recognition domain-containing protein</fullName>
    </recommendedName>
</protein>
<evidence type="ECO:0000259" key="5">
    <source>
        <dbReference type="SMART" id="SM00737"/>
    </source>
</evidence>
<keyword evidence="3" id="KW-0964">Secreted</keyword>
<comment type="subcellular location">
    <subcellularLocation>
        <location evidence="1">Secreted</location>
    </subcellularLocation>
</comment>
<feature type="domain" description="MD-2-related lipid-recognition" evidence="5">
    <location>
        <begin position="24"/>
        <end position="147"/>
    </location>
</feature>
<comment type="similarity">
    <text evidence="2">Belongs to the NPC2 family.</text>
</comment>
<evidence type="ECO:0000256" key="1">
    <source>
        <dbReference type="ARBA" id="ARBA00004613"/>
    </source>
</evidence>
<accession>A0A0P4WT97</accession>
<evidence type="ECO:0000313" key="6">
    <source>
        <dbReference type="EMBL" id="JAI67818.1"/>
    </source>
</evidence>
<organism evidence="6">
    <name type="scientific">Scylla olivacea</name>
    <name type="common">Orange mud crab</name>
    <name type="synonym">Cancer olivacea</name>
    <dbReference type="NCBI Taxonomy" id="85551"/>
    <lineage>
        <taxon>Eukaryota</taxon>
        <taxon>Metazoa</taxon>
        <taxon>Ecdysozoa</taxon>
        <taxon>Arthropoda</taxon>
        <taxon>Crustacea</taxon>
        <taxon>Multicrustacea</taxon>
        <taxon>Malacostraca</taxon>
        <taxon>Eumalacostraca</taxon>
        <taxon>Eucarida</taxon>
        <taxon>Decapoda</taxon>
        <taxon>Pleocyemata</taxon>
        <taxon>Brachyura</taxon>
        <taxon>Eubrachyura</taxon>
        <taxon>Portunoidea</taxon>
        <taxon>Portunidae</taxon>
        <taxon>Portuninae</taxon>
        <taxon>Scylla</taxon>
    </lineage>
</organism>
<dbReference type="SMART" id="SM00737">
    <property type="entry name" value="ML"/>
    <property type="match status" value="1"/>
</dbReference>
<dbReference type="SUPFAM" id="SSF81296">
    <property type="entry name" value="E set domains"/>
    <property type="match status" value="1"/>
</dbReference>
<feature type="signal peptide" evidence="4">
    <location>
        <begin position="1"/>
        <end position="19"/>
    </location>
</feature>
<dbReference type="AlphaFoldDB" id="A0A0P4WT97"/>
<keyword evidence="4" id="KW-0732">Signal</keyword>
<name>A0A0P4WT97_SCYOL</name>
<dbReference type="Pfam" id="PF02221">
    <property type="entry name" value="E1_DerP2_DerF2"/>
    <property type="match status" value="1"/>
</dbReference>
<proteinExistence type="inferred from homology"/>
<reference evidence="6" key="1">
    <citation type="submission" date="2015-09" db="EMBL/GenBank/DDBJ databases">
        <title>Scylla olivacea transcriptome.</title>
        <authorList>
            <person name="Ikhwanuddin M."/>
        </authorList>
    </citation>
    <scope>NUCLEOTIDE SEQUENCE</scope>
</reference>
<dbReference type="GO" id="GO:0005576">
    <property type="term" value="C:extracellular region"/>
    <property type="evidence" value="ECO:0007669"/>
    <property type="project" value="UniProtKB-SubCell"/>
</dbReference>
<dbReference type="EMBL" id="GDRN01019216">
    <property type="protein sequence ID" value="JAI67818.1"/>
    <property type="molecule type" value="Transcribed_RNA"/>
</dbReference>
<sequence length="151" mass="16850">MASYSVLFIVCLAIVPLQAVTVPFTSCNTGDPVPAAVRMNCSSLLTDTCVLKKGHTYLLQAEFVPQSPSVDVESSVAWRSWVEMPLPGQDSEACKGRLPCPLTAGIPVTFTYPLHIENFWMRRRYPMVWKLEDDDTDSIILCFNIKTFITS</sequence>
<dbReference type="Gene3D" id="2.60.40.770">
    <property type="match status" value="1"/>
</dbReference>
<dbReference type="FunFam" id="2.60.40.770:FF:000001">
    <property type="entry name" value="NPC intracellular cholesterol transporter 2"/>
    <property type="match status" value="1"/>
</dbReference>
<evidence type="ECO:0000256" key="3">
    <source>
        <dbReference type="ARBA" id="ARBA00022525"/>
    </source>
</evidence>
<evidence type="ECO:0000256" key="2">
    <source>
        <dbReference type="ARBA" id="ARBA00006370"/>
    </source>
</evidence>
<evidence type="ECO:0000256" key="4">
    <source>
        <dbReference type="SAM" id="SignalP"/>
    </source>
</evidence>
<dbReference type="InterPro" id="IPR014756">
    <property type="entry name" value="Ig_E-set"/>
</dbReference>
<feature type="chain" id="PRO_5006070942" description="MD-2-related lipid-recognition domain-containing protein" evidence="4">
    <location>
        <begin position="20"/>
        <end position="151"/>
    </location>
</feature>